<dbReference type="Pfam" id="PF13962">
    <property type="entry name" value="PGG"/>
    <property type="match status" value="1"/>
</dbReference>
<dbReference type="AlphaFoldDB" id="D7MG71"/>
<dbReference type="PROSITE" id="PS50088">
    <property type="entry name" value="ANK_REPEAT"/>
    <property type="match status" value="1"/>
</dbReference>
<feature type="transmembrane region" description="Helical" evidence="2">
    <location>
        <begin position="564"/>
        <end position="589"/>
    </location>
</feature>
<feature type="transmembrane region" description="Helical" evidence="2">
    <location>
        <begin position="480"/>
        <end position="500"/>
    </location>
</feature>
<dbReference type="Proteomes" id="UP000008694">
    <property type="component" value="Unassembled WGS sequence"/>
</dbReference>
<proteinExistence type="predicted"/>
<feature type="transmembrane region" description="Helical" evidence="2">
    <location>
        <begin position="520"/>
        <end position="544"/>
    </location>
</feature>
<dbReference type="STRING" id="81972.D7MG71"/>
<dbReference type="PROSITE" id="PS50297">
    <property type="entry name" value="ANK_REP_REGION"/>
    <property type="match status" value="1"/>
</dbReference>
<sequence length="644" mass="73226">MANMEGSSNQCEAATIQPENVILDIGETSGSSPNVEGVLSRDDNTAEILARSGQLSQEDDRRLSKHPLRFYLCEEAKQEARRREKLDRGVQLYQATLKGDWNAAKTRIDEQEDIVRQEINSNSEIALHIAVAAKHEEFVRNLIEKMHPDDLRMENKDNNTPLHFAAASGVVKIAEMLIEKDDNLPNLRGPREITPIHAAALFGRGEMVMYLYERTRIEDLSDTNLIDLFIAIISADIYDVALKMLQDMAHKDLAISRNRDRETALHLMARKPTSISYRSQLNWFQKSAISIFKGSFPKAKMGTLAHQLVDELWKSVLQHPMEIVMDLLRSPSKLLFDAAELGNVEFLVILIRSYPDLIWKVDNKCRSLFHIAALYRHESIFKIIYELGGIKDHLTSYIEDESKNNLLHFVARLPPPNRLHVVSGAALQMQRELLWFKAVKEIVPRSYIKTKNKDGQVAHDLFTKEHENLRKEGEKWMKETATACMLVAALIATVVFAATFTLPGGTDTGLPGFPQFRGELWFTIFILSDSAALFSSVIAIVLFLSILTSRYAEDDFRTKLPTKLMLGLFALFISINTMVLAFTASMILIRRVDEPVWRLILIVCLSSLAAITFALLHVKLWFITLRSAYFSKFLFRKCKSVLFL</sequence>
<keyword evidence="2" id="KW-0472">Membrane</keyword>
<feature type="repeat" description="ANK" evidence="1">
    <location>
        <begin position="157"/>
        <end position="184"/>
    </location>
</feature>
<keyword evidence="5" id="KW-1185">Reference proteome</keyword>
<keyword evidence="2" id="KW-0812">Transmembrane</keyword>
<gene>
    <name evidence="4" type="ORF">ARALYDRAFT_354764</name>
</gene>
<name>D7MG71_ARALL</name>
<dbReference type="SUPFAM" id="SSF48403">
    <property type="entry name" value="Ankyrin repeat"/>
    <property type="match status" value="2"/>
</dbReference>
<keyword evidence="1" id="KW-0040">ANK repeat</keyword>
<evidence type="ECO:0000313" key="5">
    <source>
        <dbReference type="Proteomes" id="UP000008694"/>
    </source>
</evidence>
<dbReference type="KEGG" id="aly:9303985"/>
<evidence type="ECO:0000256" key="2">
    <source>
        <dbReference type="SAM" id="Phobius"/>
    </source>
</evidence>
<dbReference type="EMBL" id="GL348719">
    <property type="protein sequence ID" value="EFH46219.1"/>
    <property type="molecule type" value="Genomic_DNA"/>
</dbReference>
<dbReference type="PANTHER" id="PTHR24177">
    <property type="entry name" value="CASKIN"/>
    <property type="match status" value="1"/>
</dbReference>
<dbReference type="Pfam" id="PF12796">
    <property type="entry name" value="Ank_2"/>
    <property type="match status" value="1"/>
</dbReference>
<dbReference type="InterPro" id="IPR026961">
    <property type="entry name" value="PGG_dom"/>
</dbReference>
<evidence type="ECO:0000313" key="4">
    <source>
        <dbReference type="EMBL" id="EFH46219.1"/>
    </source>
</evidence>
<reference evidence="5" key="1">
    <citation type="journal article" date="2011" name="Nat. Genet.">
        <title>The Arabidopsis lyrata genome sequence and the basis of rapid genome size change.</title>
        <authorList>
            <person name="Hu T.T."/>
            <person name="Pattyn P."/>
            <person name="Bakker E.G."/>
            <person name="Cao J."/>
            <person name="Cheng J.-F."/>
            <person name="Clark R.M."/>
            <person name="Fahlgren N."/>
            <person name="Fawcett J.A."/>
            <person name="Grimwood J."/>
            <person name="Gundlach H."/>
            <person name="Haberer G."/>
            <person name="Hollister J.D."/>
            <person name="Ossowski S."/>
            <person name="Ottilar R.P."/>
            <person name="Salamov A.A."/>
            <person name="Schneeberger K."/>
            <person name="Spannagl M."/>
            <person name="Wang X."/>
            <person name="Yang L."/>
            <person name="Nasrallah M.E."/>
            <person name="Bergelson J."/>
            <person name="Carrington J.C."/>
            <person name="Gaut B.S."/>
            <person name="Schmutz J."/>
            <person name="Mayer K.F.X."/>
            <person name="Van de Peer Y."/>
            <person name="Grigoriev I.V."/>
            <person name="Nordborg M."/>
            <person name="Weigel D."/>
            <person name="Guo Y.-L."/>
        </authorList>
    </citation>
    <scope>NUCLEOTIDE SEQUENCE [LARGE SCALE GENOMIC DNA]</scope>
    <source>
        <strain evidence="5">cv. MN47</strain>
    </source>
</reference>
<dbReference type="OrthoDB" id="1921232at2759"/>
<evidence type="ECO:0000256" key="1">
    <source>
        <dbReference type="PROSITE-ProRule" id="PRU00023"/>
    </source>
</evidence>
<feature type="transmembrane region" description="Helical" evidence="2">
    <location>
        <begin position="595"/>
        <end position="616"/>
    </location>
</feature>
<keyword evidence="2" id="KW-1133">Transmembrane helix</keyword>
<evidence type="ECO:0000259" key="3">
    <source>
        <dbReference type="Pfam" id="PF13962"/>
    </source>
</evidence>
<organism evidence="5">
    <name type="scientific">Arabidopsis lyrata subsp. lyrata</name>
    <name type="common">Lyre-leaved rock-cress</name>
    <dbReference type="NCBI Taxonomy" id="81972"/>
    <lineage>
        <taxon>Eukaryota</taxon>
        <taxon>Viridiplantae</taxon>
        <taxon>Streptophyta</taxon>
        <taxon>Embryophyta</taxon>
        <taxon>Tracheophyta</taxon>
        <taxon>Spermatophyta</taxon>
        <taxon>Magnoliopsida</taxon>
        <taxon>eudicotyledons</taxon>
        <taxon>Gunneridae</taxon>
        <taxon>Pentapetalae</taxon>
        <taxon>rosids</taxon>
        <taxon>malvids</taxon>
        <taxon>Brassicales</taxon>
        <taxon>Brassicaceae</taxon>
        <taxon>Camelineae</taxon>
        <taxon>Arabidopsis</taxon>
    </lineage>
</organism>
<dbReference type="HOGENOM" id="CLU_016885_3_0_1"/>
<protein>
    <recommendedName>
        <fullName evidence="3">PGG domain-containing protein</fullName>
    </recommendedName>
</protein>
<dbReference type="Gramene" id="fgenesh1_pg.C_scaffold_7001937">
    <property type="protein sequence ID" value="fgenesh1_pg.C_scaffold_7001937"/>
    <property type="gene ID" value="fgenesh1_pg.C_scaffold_7001937"/>
</dbReference>
<dbReference type="SMART" id="SM00248">
    <property type="entry name" value="ANK"/>
    <property type="match status" value="4"/>
</dbReference>
<dbReference type="PANTHER" id="PTHR24177:SF292">
    <property type="entry name" value="ANKYRIN REPEAT FAMILY PROTEIN-RELATED"/>
    <property type="match status" value="1"/>
</dbReference>
<accession>D7MG71</accession>
<dbReference type="InterPro" id="IPR002110">
    <property type="entry name" value="Ankyrin_rpt"/>
</dbReference>
<dbReference type="GO" id="GO:0016020">
    <property type="term" value="C:membrane"/>
    <property type="evidence" value="ECO:0007669"/>
    <property type="project" value="TreeGrafter"/>
</dbReference>
<dbReference type="eggNOG" id="KOG0504">
    <property type="taxonomic scope" value="Eukaryota"/>
</dbReference>
<feature type="domain" description="PGG" evidence="3">
    <location>
        <begin position="474"/>
        <end position="587"/>
    </location>
</feature>
<dbReference type="InterPro" id="IPR036770">
    <property type="entry name" value="Ankyrin_rpt-contain_sf"/>
</dbReference>
<dbReference type="Gene3D" id="1.25.40.20">
    <property type="entry name" value="Ankyrin repeat-containing domain"/>
    <property type="match status" value="1"/>
</dbReference>